<evidence type="ECO:0000313" key="11">
    <source>
        <dbReference type="EMBL" id="WAL60856.1"/>
    </source>
</evidence>
<keyword evidence="8" id="KW-0129">CBS domain</keyword>
<dbReference type="GO" id="GO:0005886">
    <property type="term" value="C:plasma membrane"/>
    <property type="evidence" value="ECO:0007669"/>
    <property type="project" value="TreeGrafter"/>
</dbReference>
<feature type="transmembrane region" description="Helical" evidence="9">
    <location>
        <begin position="99"/>
        <end position="125"/>
    </location>
</feature>
<evidence type="ECO:0000256" key="2">
    <source>
        <dbReference type="ARBA" id="ARBA00022448"/>
    </source>
</evidence>
<dbReference type="Pfam" id="PF00582">
    <property type="entry name" value="Usp"/>
    <property type="match status" value="2"/>
</dbReference>
<dbReference type="InterPro" id="IPR014743">
    <property type="entry name" value="Cl-channel_core"/>
</dbReference>
<feature type="transmembrane region" description="Helical" evidence="9">
    <location>
        <begin position="236"/>
        <end position="262"/>
    </location>
</feature>
<dbReference type="Pfam" id="PF00571">
    <property type="entry name" value="CBS"/>
    <property type="match status" value="2"/>
</dbReference>
<evidence type="ECO:0000256" key="1">
    <source>
        <dbReference type="ARBA" id="ARBA00004141"/>
    </source>
</evidence>
<dbReference type="SUPFAM" id="SSF52402">
    <property type="entry name" value="Adenine nucleotide alpha hydrolases-like"/>
    <property type="match status" value="2"/>
</dbReference>
<dbReference type="Gene3D" id="3.40.50.12370">
    <property type="match status" value="1"/>
</dbReference>
<protein>
    <submittedName>
        <fullName evidence="11">Chloride channel protein</fullName>
    </submittedName>
</protein>
<dbReference type="InterPro" id="IPR001807">
    <property type="entry name" value="ClC"/>
</dbReference>
<evidence type="ECO:0000256" key="9">
    <source>
        <dbReference type="SAM" id="Phobius"/>
    </source>
</evidence>
<keyword evidence="4 9" id="KW-1133">Transmembrane helix</keyword>
<dbReference type="CDD" id="cd04584">
    <property type="entry name" value="CBS_pair_AcuB_like"/>
    <property type="match status" value="1"/>
</dbReference>
<dbReference type="RefSeq" id="WP_268610812.1">
    <property type="nucleotide sequence ID" value="NZ_CP113797.1"/>
</dbReference>
<dbReference type="KEGG" id="tsin:OXH18_02340"/>
<evidence type="ECO:0000256" key="4">
    <source>
        <dbReference type="ARBA" id="ARBA00022989"/>
    </source>
</evidence>
<dbReference type="PANTHER" id="PTHR45711">
    <property type="entry name" value="CHLORIDE CHANNEL PROTEIN"/>
    <property type="match status" value="1"/>
</dbReference>
<dbReference type="InterPro" id="IPR046342">
    <property type="entry name" value="CBS_dom_sf"/>
</dbReference>
<keyword evidence="6 9" id="KW-0472">Membrane</keyword>
<name>A0A9E9C586_9CYAN</name>
<feature type="transmembrane region" description="Helical" evidence="9">
    <location>
        <begin position="335"/>
        <end position="357"/>
    </location>
</feature>
<feature type="transmembrane region" description="Helical" evidence="9">
    <location>
        <begin position="60"/>
        <end position="78"/>
    </location>
</feature>
<keyword evidence="2" id="KW-0813">Transport</keyword>
<reference evidence="11" key="1">
    <citation type="submission" date="2022-12" db="EMBL/GenBank/DDBJ databases">
        <title>Polyphasic identification of a Novel Hot-Spring Cyanobacterium Ocullathermofonsia sinensis gen nov. sp. nov. and Genomic Insights on its Adaptations to the Thermal Habitat.</title>
        <authorList>
            <person name="Daroch M."/>
            <person name="Tang J."/>
            <person name="Jiang Y."/>
        </authorList>
    </citation>
    <scope>NUCLEOTIDE SEQUENCE</scope>
    <source>
        <strain evidence="11">PKUAC-SCTA174</strain>
    </source>
</reference>
<accession>A0A9E9C586</accession>
<keyword evidence="5" id="KW-0406">Ion transport</keyword>
<feature type="transmembrane region" description="Helical" evidence="9">
    <location>
        <begin position="21"/>
        <end position="40"/>
    </location>
</feature>
<dbReference type="Proteomes" id="UP001163152">
    <property type="component" value="Chromosome"/>
</dbReference>
<dbReference type="Pfam" id="PF00654">
    <property type="entry name" value="Voltage_CLC"/>
    <property type="match status" value="1"/>
</dbReference>
<gene>
    <name evidence="11" type="ORF">OXH18_02340</name>
</gene>
<keyword evidence="12" id="KW-1185">Reference proteome</keyword>
<evidence type="ECO:0000256" key="5">
    <source>
        <dbReference type="ARBA" id="ARBA00023065"/>
    </source>
</evidence>
<feature type="transmembrane region" description="Helical" evidence="9">
    <location>
        <begin position="307"/>
        <end position="328"/>
    </location>
</feature>
<feature type="transmembrane region" description="Helical" evidence="9">
    <location>
        <begin position="407"/>
        <end position="424"/>
    </location>
</feature>
<organism evidence="11 12">
    <name type="scientific">Thermocoleostomius sinensis A174</name>
    <dbReference type="NCBI Taxonomy" id="2016057"/>
    <lineage>
        <taxon>Bacteria</taxon>
        <taxon>Bacillati</taxon>
        <taxon>Cyanobacteriota</taxon>
        <taxon>Cyanophyceae</taxon>
        <taxon>Oculatellales</taxon>
        <taxon>Oculatellaceae</taxon>
        <taxon>Thermocoleostomius</taxon>
    </lineage>
</organism>
<comment type="subcellular location">
    <subcellularLocation>
        <location evidence="1">Membrane</location>
        <topology evidence="1">Multi-pass membrane protein</topology>
    </subcellularLocation>
</comment>
<proteinExistence type="predicted"/>
<dbReference type="InterPro" id="IPR000644">
    <property type="entry name" value="CBS_dom"/>
</dbReference>
<feature type="transmembrane region" description="Helical" evidence="9">
    <location>
        <begin position="377"/>
        <end position="400"/>
    </location>
</feature>
<evidence type="ECO:0000259" key="10">
    <source>
        <dbReference type="PROSITE" id="PS51371"/>
    </source>
</evidence>
<dbReference type="SUPFAM" id="SSF81340">
    <property type="entry name" value="Clc chloride channel"/>
    <property type="match status" value="1"/>
</dbReference>
<feature type="transmembrane region" description="Helical" evidence="9">
    <location>
        <begin position="274"/>
        <end position="292"/>
    </location>
</feature>
<dbReference type="Gene3D" id="3.10.580.10">
    <property type="entry name" value="CBS-domain"/>
    <property type="match status" value="1"/>
</dbReference>
<dbReference type="InterPro" id="IPR006016">
    <property type="entry name" value="UspA"/>
</dbReference>
<dbReference type="EMBL" id="CP113797">
    <property type="protein sequence ID" value="WAL60856.1"/>
    <property type="molecule type" value="Genomic_DNA"/>
</dbReference>
<dbReference type="PROSITE" id="PS51371">
    <property type="entry name" value="CBS"/>
    <property type="match status" value="2"/>
</dbReference>
<keyword evidence="7" id="KW-0868">Chloride</keyword>
<dbReference type="Gene3D" id="1.10.3080.10">
    <property type="entry name" value="Clc chloride channel"/>
    <property type="match status" value="1"/>
</dbReference>
<dbReference type="SMART" id="SM00116">
    <property type="entry name" value="CBS"/>
    <property type="match status" value="2"/>
</dbReference>
<keyword evidence="3 9" id="KW-0812">Transmembrane</keyword>
<feature type="transmembrane region" description="Helical" evidence="9">
    <location>
        <begin position="158"/>
        <end position="182"/>
    </location>
</feature>
<dbReference type="AlphaFoldDB" id="A0A9E9C586"/>
<evidence type="ECO:0000256" key="3">
    <source>
        <dbReference type="ARBA" id="ARBA00022692"/>
    </source>
</evidence>
<evidence type="ECO:0000256" key="8">
    <source>
        <dbReference type="PROSITE-ProRule" id="PRU00703"/>
    </source>
</evidence>
<evidence type="ECO:0000256" key="7">
    <source>
        <dbReference type="ARBA" id="ARBA00023214"/>
    </source>
</evidence>
<feature type="transmembrane region" description="Helical" evidence="9">
    <location>
        <begin position="194"/>
        <end position="216"/>
    </location>
</feature>
<evidence type="ECO:0000313" key="12">
    <source>
        <dbReference type="Proteomes" id="UP001163152"/>
    </source>
</evidence>
<dbReference type="GO" id="GO:0005247">
    <property type="term" value="F:voltage-gated chloride channel activity"/>
    <property type="evidence" value="ECO:0007669"/>
    <property type="project" value="TreeGrafter"/>
</dbReference>
<feature type="domain" description="CBS" evidence="10">
    <location>
        <begin position="527"/>
        <end position="583"/>
    </location>
</feature>
<evidence type="ECO:0000256" key="6">
    <source>
        <dbReference type="ARBA" id="ARBA00023136"/>
    </source>
</evidence>
<dbReference type="CDD" id="cd01031">
    <property type="entry name" value="EriC"/>
    <property type="match status" value="1"/>
</dbReference>
<dbReference type="SUPFAM" id="SSF54631">
    <property type="entry name" value="CBS-domain pair"/>
    <property type="match status" value="1"/>
</dbReference>
<feature type="domain" description="CBS" evidence="10">
    <location>
        <begin position="463"/>
        <end position="520"/>
    </location>
</feature>
<dbReference type="PANTHER" id="PTHR45711:SF10">
    <property type="entry name" value="CHLORIDE CHANNEL PROTEIN"/>
    <property type="match status" value="1"/>
</dbReference>
<sequence length="883" mass="94484">MWHSAVPRQFRYLFRVGSKKTAIFEACVIGVVSGLAAVLLKQGVGWLGGWRVYFSYLYPAWLVLPAIGLTGGFVAGWLTERLAPEAAGSGIPQVKAALAGVPLALNLRVAVVKLISVILTVAAGLNLGRQGPTVQIGAALAAQLSQWIPTSPEHRRQLIAAGAAAGLAAGFNAPIAGILFVVEEFLHDFSELTLGTAILASFVGAVVSRLLGGQGLSLNLQILSSRANASLQDIPFFLVLGLLAGLLGALFNRGIFVSLAFNRRVLQLRLPWKVGLAGLISGLVIAFLPATFRDNAGLREMVIGGESSWLVILLVFVVKFVLTLVAYGSGAPGGLFAPSLILGSALGYLTGYAAQTLETSVGIPLGVDPGVSSPTTYALAGMGAFFSAVARGPITAIVIVFEITMDFNLVLPLMIGSVTAYLISDRLVSGSLYTRLLALNGIHLEKYQEAGGPWSELTAADLMQRRVETLSSGMTLSEATQAFSRSHHRGFPVVDAGKLVGIVTQTDLADPSRRPTNKDEITLGDIMTPQPVTVAPTDPLTHVLYLLNRFKLSRLPVTEGQKLVGIITRADIIRAEADQVTAETKWGPQAEPSYVVYQTRSPATGRGRLLVPLSNPQTAPQLLQLAAAIARDRNYELECLTVITIPRGNPPAETFVRTTNSRRLLKRAEHIGREYDLPIHTQIRVAHDAAYAMLETVKDRHVDLVLMGWEGKTSTPGRVFGTIVDTVIRQADCEVVLVKLEPNPSFDRWLVPVAGGPNALEGLQLLPSLLTLSASPEVQVCQVFETKPSFADLQPLQQLVQRLSTSLDYPIGLKPLWGKPIPDAVLQLAQAEQCDVIMLGASRESLLRQVISGNIPEAIASQSHRTVILVRGAITSETSAPKL</sequence>
<dbReference type="PRINTS" id="PR00762">
    <property type="entry name" value="CLCHANNEL"/>
</dbReference>